<evidence type="ECO:0000256" key="1">
    <source>
        <dbReference type="ARBA" id="ARBA00009370"/>
    </source>
</evidence>
<evidence type="ECO:0000259" key="6">
    <source>
        <dbReference type="Pfam" id="PF10502"/>
    </source>
</evidence>
<evidence type="ECO:0000256" key="3">
    <source>
        <dbReference type="ARBA" id="ARBA00022801"/>
    </source>
</evidence>
<keyword evidence="5" id="KW-0812">Transmembrane</keyword>
<keyword evidence="5" id="KW-1133">Transmembrane helix</keyword>
<gene>
    <name evidence="7" type="ORF">UU93_C0029G0010</name>
</gene>
<comment type="similarity">
    <text evidence="1 5">Belongs to the peptidase S26 family.</text>
</comment>
<dbReference type="CDD" id="cd06530">
    <property type="entry name" value="S26_SPase_I"/>
    <property type="match status" value="1"/>
</dbReference>
<comment type="subcellular location">
    <subcellularLocation>
        <location evidence="5">Membrane</location>
        <topology evidence="5">Single-pass type II membrane protein</topology>
    </subcellularLocation>
</comment>
<dbReference type="InterPro" id="IPR036286">
    <property type="entry name" value="LexA/Signal_pep-like_sf"/>
</dbReference>
<comment type="caution">
    <text evidence="7">The sequence shown here is derived from an EMBL/GenBank/DDBJ whole genome shotgun (WGS) entry which is preliminary data.</text>
</comment>
<dbReference type="PATRIC" id="fig|1618356.3.peg.771"/>
<dbReference type="GO" id="GO:0016020">
    <property type="term" value="C:membrane"/>
    <property type="evidence" value="ECO:0007669"/>
    <property type="project" value="UniProtKB-SubCell"/>
</dbReference>
<evidence type="ECO:0000313" key="8">
    <source>
        <dbReference type="Proteomes" id="UP000034160"/>
    </source>
</evidence>
<organism evidence="7 8">
    <name type="scientific">Candidatus Amesbacteria bacterium GW2011_GWA2_42_12</name>
    <dbReference type="NCBI Taxonomy" id="1618356"/>
    <lineage>
        <taxon>Bacteria</taxon>
        <taxon>Candidatus Amesiibacteriota</taxon>
    </lineage>
</organism>
<dbReference type="InterPro" id="IPR019756">
    <property type="entry name" value="Pept_S26A_signal_pept_1_Ser-AS"/>
</dbReference>
<evidence type="ECO:0000256" key="2">
    <source>
        <dbReference type="ARBA" id="ARBA00022670"/>
    </source>
</evidence>
<feature type="domain" description="Peptidase S26" evidence="6">
    <location>
        <begin position="14"/>
        <end position="102"/>
    </location>
</feature>
<proteinExistence type="inferred from homology"/>
<dbReference type="PROSITE" id="PS00501">
    <property type="entry name" value="SPASE_I_1"/>
    <property type="match status" value="1"/>
</dbReference>
<keyword evidence="3 5" id="KW-0378">Hydrolase</keyword>
<sequence>MENFFRSIGEFFLELTQSIVIVISILLIVYLFFAQPHQVNGLSMYPTFDNGDYLFTDKISYRTGKPKRGDVVVFKAPEAAQCPTGTGCDFIKRVVGLPGETV</sequence>
<dbReference type="PANTHER" id="PTHR43390">
    <property type="entry name" value="SIGNAL PEPTIDASE I"/>
    <property type="match status" value="1"/>
</dbReference>
<dbReference type="EC" id="3.4.21.89" evidence="5"/>
<evidence type="ECO:0000313" key="7">
    <source>
        <dbReference type="EMBL" id="KKS30878.1"/>
    </source>
</evidence>
<feature type="active site" evidence="4">
    <location>
        <position position="43"/>
    </location>
</feature>
<dbReference type="STRING" id="1618356.UU93_C0029G0010"/>
<name>A0A0G1B012_9BACT</name>
<feature type="transmembrane region" description="Helical" evidence="5">
    <location>
        <begin position="12"/>
        <end position="33"/>
    </location>
</feature>
<dbReference type="PANTHER" id="PTHR43390:SF1">
    <property type="entry name" value="CHLOROPLAST PROCESSING PEPTIDASE"/>
    <property type="match status" value="1"/>
</dbReference>
<dbReference type="GO" id="GO:0009003">
    <property type="term" value="F:signal peptidase activity"/>
    <property type="evidence" value="ECO:0007669"/>
    <property type="project" value="UniProtKB-EC"/>
</dbReference>
<dbReference type="InterPro" id="IPR000223">
    <property type="entry name" value="Pept_S26A_signal_pept_1"/>
</dbReference>
<evidence type="ECO:0000256" key="4">
    <source>
        <dbReference type="PIRSR" id="PIRSR600223-1"/>
    </source>
</evidence>
<dbReference type="Proteomes" id="UP000034160">
    <property type="component" value="Unassembled WGS sequence"/>
</dbReference>
<keyword evidence="2 5" id="KW-0645">Protease</keyword>
<dbReference type="GO" id="GO:0004252">
    <property type="term" value="F:serine-type endopeptidase activity"/>
    <property type="evidence" value="ECO:0007669"/>
    <property type="project" value="InterPro"/>
</dbReference>
<dbReference type="AlphaFoldDB" id="A0A0G1B012"/>
<evidence type="ECO:0000256" key="5">
    <source>
        <dbReference type="RuleBase" id="RU362042"/>
    </source>
</evidence>
<feature type="active site" evidence="4">
    <location>
        <position position="92"/>
    </location>
</feature>
<accession>A0A0G1B012</accession>
<feature type="non-terminal residue" evidence="7">
    <location>
        <position position="102"/>
    </location>
</feature>
<dbReference type="InterPro" id="IPR019533">
    <property type="entry name" value="Peptidase_S26"/>
</dbReference>
<dbReference type="PRINTS" id="PR00727">
    <property type="entry name" value="LEADERPTASE"/>
</dbReference>
<reference evidence="7 8" key="1">
    <citation type="journal article" date="2015" name="Nature">
        <title>rRNA introns, odd ribosomes, and small enigmatic genomes across a large radiation of phyla.</title>
        <authorList>
            <person name="Brown C.T."/>
            <person name="Hug L.A."/>
            <person name="Thomas B.C."/>
            <person name="Sharon I."/>
            <person name="Castelle C.J."/>
            <person name="Singh A."/>
            <person name="Wilkins M.J."/>
            <person name="Williams K.H."/>
            <person name="Banfield J.F."/>
        </authorList>
    </citation>
    <scope>NUCLEOTIDE SEQUENCE [LARGE SCALE GENOMIC DNA]</scope>
</reference>
<dbReference type="Pfam" id="PF10502">
    <property type="entry name" value="Peptidase_S26"/>
    <property type="match status" value="1"/>
</dbReference>
<dbReference type="GO" id="GO:0006465">
    <property type="term" value="P:signal peptide processing"/>
    <property type="evidence" value="ECO:0007669"/>
    <property type="project" value="InterPro"/>
</dbReference>
<dbReference type="SUPFAM" id="SSF51306">
    <property type="entry name" value="LexA/Signal peptidase"/>
    <property type="match status" value="1"/>
</dbReference>
<dbReference type="NCBIfam" id="TIGR02227">
    <property type="entry name" value="sigpep_I_bact"/>
    <property type="match status" value="1"/>
</dbReference>
<dbReference type="EMBL" id="LCCN01000029">
    <property type="protein sequence ID" value="KKS30878.1"/>
    <property type="molecule type" value="Genomic_DNA"/>
</dbReference>
<comment type="catalytic activity">
    <reaction evidence="5">
        <text>Cleavage of hydrophobic, N-terminal signal or leader sequences from secreted and periplasmic proteins.</text>
        <dbReference type="EC" id="3.4.21.89"/>
    </reaction>
</comment>
<dbReference type="Gene3D" id="2.10.109.10">
    <property type="entry name" value="Umud Fragment, subunit A"/>
    <property type="match status" value="1"/>
</dbReference>
<protein>
    <recommendedName>
        <fullName evidence="5">Signal peptidase I</fullName>
        <ecNumber evidence="5">3.4.21.89</ecNumber>
    </recommendedName>
</protein>
<keyword evidence="5" id="KW-0472">Membrane</keyword>